<sequence>MVERFTTSFTEGHGDDEGFKFISLPNGNKLPRTKERSLAGEIDEKSGLSIQKVAILVLPLRKNKMSTDEDLGDGVRRPGRSGRGFTNTRSGNPTTVEKINNVVTVKQLTS</sequence>
<dbReference type="PANTHER" id="PTHR31115:SF3">
    <property type="entry name" value="EXPRESSED PROTEIN"/>
    <property type="match status" value="1"/>
</dbReference>
<accession>A0A822ZMZ1</accession>
<reference evidence="2 3" key="1">
    <citation type="journal article" date="2020" name="Mol. Biol. Evol.">
        <title>Distinct Expression and Methylation Patterns for Genes with Different Fates following a Single Whole-Genome Duplication in Flowering Plants.</title>
        <authorList>
            <person name="Shi T."/>
            <person name="Rahmani R.S."/>
            <person name="Gugger P.F."/>
            <person name="Wang M."/>
            <person name="Li H."/>
            <person name="Zhang Y."/>
            <person name="Li Z."/>
            <person name="Wang Q."/>
            <person name="Van de Peer Y."/>
            <person name="Marchal K."/>
            <person name="Chen J."/>
        </authorList>
    </citation>
    <scope>NUCLEOTIDE SEQUENCE [LARGE SCALE GENOMIC DNA]</scope>
    <source>
        <tissue evidence="2">Leaf</tissue>
    </source>
</reference>
<evidence type="ECO:0000256" key="1">
    <source>
        <dbReference type="SAM" id="MobiDB-lite"/>
    </source>
</evidence>
<keyword evidence="3" id="KW-1185">Reference proteome</keyword>
<dbReference type="EMBL" id="DUZY01000008">
    <property type="protein sequence ID" value="DAD46592.1"/>
    <property type="molecule type" value="Genomic_DNA"/>
</dbReference>
<name>A0A822ZMZ1_NELNU</name>
<evidence type="ECO:0000313" key="3">
    <source>
        <dbReference type="Proteomes" id="UP000607653"/>
    </source>
</evidence>
<comment type="caution">
    <text evidence="2">The sequence shown here is derived from an EMBL/GenBank/DDBJ whole genome shotgun (WGS) entry which is preliminary data.</text>
</comment>
<dbReference type="AlphaFoldDB" id="A0A822ZMZ1"/>
<gene>
    <name evidence="2" type="ORF">HUJ06_016529</name>
</gene>
<dbReference type="PANTHER" id="PTHR31115">
    <property type="entry name" value="OS05G0107300 PROTEIN"/>
    <property type="match status" value="1"/>
</dbReference>
<organism evidence="2 3">
    <name type="scientific">Nelumbo nucifera</name>
    <name type="common">Sacred lotus</name>
    <dbReference type="NCBI Taxonomy" id="4432"/>
    <lineage>
        <taxon>Eukaryota</taxon>
        <taxon>Viridiplantae</taxon>
        <taxon>Streptophyta</taxon>
        <taxon>Embryophyta</taxon>
        <taxon>Tracheophyta</taxon>
        <taxon>Spermatophyta</taxon>
        <taxon>Magnoliopsida</taxon>
        <taxon>Proteales</taxon>
        <taxon>Nelumbonaceae</taxon>
        <taxon>Nelumbo</taxon>
    </lineage>
</organism>
<proteinExistence type="predicted"/>
<feature type="region of interest" description="Disordered" evidence="1">
    <location>
        <begin position="66"/>
        <end position="94"/>
    </location>
</feature>
<protein>
    <submittedName>
        <fullName evidence="2">Uncharacterized protein</fullName>
    </submittedName>
</protein>
<evidence type="ECO:0000313" key="2">
    <source>
        <dbReference type="EMBL" id="DAD46592.1"/>
    </source>
</evidence>
<dbReference type="Proteomes" id="UP000607653">
    <property type="component" value="Unassembled WGS sequence"/>
</dbReference>
<feature type="compositionally biased region" description="Polar residues" evidence="1">
    <location>
        <begin position="84"/>
        <end position="94"/>
    </location>
</feature>